<dbReference type="EnsemblMetazoa" id="SCAU015899-RA">
    <property type="protein sequence ID" value="SCAU015899-PA"/>
    <property type="gene ID" value="SCAU015899"/>
</dbReference>
<dbReference type="AlphaFoldDB" id="A0A1I8QCJ9"/>
<gene>
    <name evidence="1" type="primary">106091371</name>
</gene>
<keyword evidence="2" id="KW-1185">Reference proteome</keyword>
<sequence>METLEVLNKENQDLVMEKWEIFHWQEKEGTVLVSGIDQVSVTIFSLNYSENQNSTLGRYKRKLPLIFHDFGVSQFVCGFGVPVDAAWESVTSGVVFKSQIKLPTKPKVDQIHTTQNLRGRFLTKMRWNFYKTLELWSTKLGLHARECVLKSICEANQFKFYNEMGDLWHEVAHILFSPFSSVDPIRDDIAREYFAAAYYGLAFKCNKVFTKCPKSLLNAFSVIF</sequence>
<dbReference type="VEuPathDB" id="VectorBase:SCAU015899"/>
<evidence type="ECO:0000313" key="1">
    <source>
        <dbReference type="EnsemblMetazoa" id="SCAU015899-PA"/>
    </source>
</evidence>
<reference evidence="1" key="1">
    <citation type="submission" date="2020-05" db="UniProtKB">
        <authorList>
            <consortium name="EnsemblMetazoa"/>
        </authorList>
    </citation>
    <scope>IDENTIFICATION</scope>
    <source>
        <strain evidence="1">USDA</strain>
    </source>
</reference>
<dbReference type="Pfam" id="PF07841">
    <property type="entry name" value="DM4_12"/>
    <property type="match status" value="1"/>
</dbReference>
<dbReference type="Proteomes" id="UP000095300">
    <property type="component" value="Unassembled WGS sequence"/>
</dbReference>
<protein>
    <submittedName>
        <fullName evidence="1">Uncharacterized protein</fullName>
    </submittedName>
</protein>
<dbReference type="OrthoDB" id="16464at2759"/>
<dbReference type="PANTHER" id="PTHR21398">
    <property type="entry name" value="AGAP007094-PA"/>
    <property type="match status" value="1"/>
</dbReference>
<proteinExistence type="predicted"/>
<dbReference type="InterPro" id="IPR006631">
    <property type="entry name" value="DM4_12"/>
</dbReference>
<accession>A0A1I8QCJ9</accession>
<dbReference type="PANTHER" id="PTHR21398:SF21">
    <property type="entry name" value="AGAP004005-PA"/>
    <property type="match status" value="1"/>
</dbReference>
<evidence type="ECO:0000313" key="2">
    <source>
        <dbReference type="Proteomes" id="UP000095300"/>
    </source>
</evidence>
<dbReference type="SMART" id="SM00718">
    <property type="entry name" value="DM4_12"/>
    <property type="match status" value="1"/>
</dbReference>
<name>A0A1I8QCJ9_STOCA</name>
<organism evidence="1 2">
    <name type="scientific">Stomoxys calcitrans</name>
    <name type="common">Stable fly</name>
    <name type="synonym">Conops calcitrans</name>
    <dbReference type="NCBI Taxonomy" id="35570"/>
    <lineage>
        <taxon>Eukaryota</taxon>
        <taxon>Metazoa</taxon>
        <taxon>Ecdysozoa</taxon>
        <taxon>Arthropoda</taxon>
        <taxon>Hexapoda</taxon>
        <taxon>Insecta</taxon>
        <taxon>Pterygota</taxon>
        <taxon>Neoptera</taxon>
        <taxon>Endopterygota</taxon>
        <taxon>Diptera</taxon>
        <taxon>Brachycera</taxon>
        <taxon>Muscomorpha</taxon>
        <taxon>Muscoidea</taxon>
        <taxon>Muscidae</taxon>
        <taxon>Stomoxys</taxon>
    </lineage>
</organism>